<accession>A0A9Q9YL94</accession>
<reference evidence="2 3" key="1">
    <citation type="submission" date="2025-04" db="UniProtKB">
        <authorList>
            <consortium name="RefSeq"/>
        </authorList>
    </citation>
    <scope>IDENTIFICATION</scope>
    <source>
        <tissue evidence="2 3">Muscle</tissue>
    </source>
</reference>
<dbReference type="RefSeq" id="XP_042621641.1">
    <property type="nucleotide sequence ID" value="XM_042765707.1"/>
</dbReference>
<dbReference type="CDD" id="cd00087">
    <property type="entry name" value="FReD"/>
    <property type="match status" value="1"/>
</dbReference>
<dbReference type="GO" id="GO:0005615">
    <property type="term" value="C:extracellular space"/>
    <property type="evidence" value="ECO:0007669"/>
    <property type="project" value="TreeGrafter"/>
</dbReference>
<dbReference type="InterPro" id="IPR050373">
    <property type="entry name" value="Fibrinogen_C-term_domain"/>
</dbReference>
<sequence>MDGSVNFYRPWNQYKRGFGNVEGEYWLGLENMYQLTRNNKYMLRVDLEDFEGNKGFALYSSFSVDCETDGYQLRVSGFTDGGAGDSLFGHNGFKFTTFDKDQDVSENSCAKQFLGTFWYSNCHSTNPNGVYLWGEDPTLYAIGNVWSSWKGYAVGMKSISMKIPNMCHRNTAVLLSNKQQNNQFNV</sequence>
<protein>
    <submittedName>
        <fullName evidence="2 3">Microfibril-associated glycoprotein 4-like</fullName>
    </submittedName>
</protein>
<dbReference type="OrthoDB" id="7735550at2759"/>
<dbReference type="GO" id="GO:0048251">
    <property type="term" value="P:elastic fiber assembly"/>
    <property type="evidence" value="ECO:0007669"/>
    <property type="project" value="TreeGrafter"/>
</dbReference>
<gene>
    <name evidence="2 3" type="primary">LOC109103455</name>
</gene>
<organism evidence="3">
    <name type="scientific">Cyprinus carpio</name>
    <name type="common">Common carp</name>
    <dbReference type="NCBI Taxonomy" id="7962"/>
    <lineage>
        <taxon>Eukaryota</taxon>
        <taxon>Metazoa</taxon>
        <taxon>Chordata</taxon>
        <taxon>Craniata</taxon>
        <taxon>Vertebrata</taxon>
        <taxon>Euteleostomi</taxon>
        <taxon>Actinopterygii</taxon>
        <taxon>Neopterygii</taxon>
        <taxon>Teleostei</taxon>
        <taxon>Ostariophysi</taxon>
        <taxon>Cypriniformes</taxon>
        <taxon>Cyprinidae</taxon>
        <taxon>Cyprininae</taxon>
        <taxon>Cyprinus</taxon>
    </lineage>
</organism>
<evidence type="ECO:0000259" key="1">
    <source>
        <dbReference type="PROSITE" id="PS51406"/>
    </source>
</evidence>
<dbReference type="Proteomes" id="UP001155660">
    <property type="component" value="Chromosome A1"/>
</dbReference>
<dbReference type="AlphaFoldDB" id="A0A9Q9YL94"/>
<dbReference type="PANTHER" id="PTHR19143">
    <property type="entry name" value="FIBRINOGEN/TENASCIN/ANGIOPOEITIN"/>
    <property type="match status" value="1"/>
</dbReference>
<evidence type="ECO:0000313" key="3">
    <source>
        <dbReference type="RefSeq" id="XP_042621641.1"/>
    </source>
</evidence>
<proteinExistence type="predicted"/>
<name>A0A9Q9YL94_CYPCA</name>
<dbReference type="Pfam" id="PF00147">
    <property type="entry name" value="Fibrinogen_C"/>
    <property type="match status" value="1"/>
</dbReference>
<dbReference type="GeneID" id="109103455"/>
<dbReference type="RefSeq" id="XP_042621636.1">
    <property type="nucleotide sequence ID" value="XM_042765702.1"/>
</dbReference>
<evidence type="ECO:0000313" key="2">
    <source>
        <dbReference type="RefSeq" id="XP_042621636.1"/>
    </source>
</evidence>
<dbReference type="SMART" id="SM00186">
    <property type="entry name" value="FBG"/>
    <property type="match status" value="1"/>
</dbReference>
<dbReference type="PANTHER" id="PTHR19143:SF225">
    <property type="entry name" value="MICROFIBRIL-ASSOCIATED GLYCOPROTEIN 4"/>
    <property type="match status" value="1"/>
</dbReference>
<dbReference type="InterPro" id="IPR002181">
    <property type="entry name" value="Fibrinogen_a/b/g_C_dom"/>
</dbReference>
<dbReference type="KEGG" id="ccar:109103455"/>
<dbReference type="PROSITE" id="PS51406">
    <property type="entry name" value="FIBRINOGEN_C_2"/>
    <property type="match status" value="1"/>
</dbReference>
<feature type="domain" description="Fibrinogen C-terminal" evidence="1">
    <location>
        <begin position="1"/>
        <end position="167"/>
    </location>
</feature>